<proteinExistence type="predicted"/>
<dbReference type="VEuPathDB" id="FungiDB:FOXG_06060"/>
<reference evidence="1" key="1">
    <citation type="submission" date="2007-04" db="EMBL/GenBank/DDBJ databases">
        <authorList>
            <consortium name="The Broad Institute Genome Sequencing Platform"/>
            <person name="Birren B."/>
            <person name="Lander E."/>
            <person name="Galagan J."/>
            <person name="Nusbaum C."/>
            <person name="Devon K."/>
            <person name="Ma L.-J."/>
            <person name="Jaffe D."/>
            <person name="Butler J."/>
            <person name="Alvarez P."/>
            <person name="Gnerre S."/>
            <person name="Grabherr M."/>
            <person name="Kleber M."/>
            <person name="Mauceli E."/>
            <person name="Brockman W."/>
            <person name="MacCallum I.A."/>
            <person name="Young S."/>
            <person name="LaButti K."/>
            <person name="DeCaprio D."/>
            <person name="Crawford M."/>
            <person name="Koehrsen M."/>
            <person name="Engels R."/>
            <person name="Montgomery P."/>
            <person name="Pearson M."/>
            <person name="Howarth C."/>
            <person name="Larson L."/>
            <person name="White J."/>
            <person name="O'Leary S."/>
            <person name="Kodira C."/>
            <person name="Zeng Q."/>
            <person name="Yandava C."/>
            <person name="Alvarado L."/>
            <person name="Kistler C."/>
            <person name="Shim W.-B."/>
            <person name="Kang S."/>
            <person name="Woloshuk C."/>
        </authorList>
    </citation>
    <scope>NUCLEOTIDE SEQUENCE</scope>
    <source>
        <strain evidence="1">4287</strain>
    </source>
</reference>
<evidence type="ECO:0000313" key="1">
    <source>
        <dbReference type="EMBL" id="KNB03635.1"/>
    </source>
</evidence>
<dbReference type="KEGG" id="fox:FOXG_06060"/>
<evidence type="ECO:0000313" key="2">
    <source>
        <dbReference type="Proteomes" id="UP000009097"/>
    </source>
</evidence>
<dbReference type="EMBL" id="DS231701">
    <property type="protein sequence ID" value="KNB03635.1"/>
    <property type="molecule type" value="Genomic_DNA"/>
</dbReference>
<name>A0A0J9UWU8_FUSO4</name>
<reference evidence="1" key="2">
    <citation type="journal article" date="2010" name="Nature">
        <title>Comparative genomics reveals mobile pathogenicity chromosomes in Fusarium.</title>
        <authorList>
            <person name="Ma L.J."/>
            <person name="van der Does H.C."/>
            <person name="Borkovich K.A."/>
            <person name="Coleman J.J."/>
            <person name="Daboussi M.J."/>
            <person name="Di Pietro A."/>
            <person name="Dufresne M."/>
            <person name="Freitag M."/>
            <person name="Grabherr M."/>
            <person name="Henrissat B."/>
            <person name="Houterman P.M."/>
            <person name="Kang S."/>
            <person name="Shim W.B."/>
            <person name="Woloshuk C."/>
            <person name="Xie X."/>
            <person name="Xu J.R."/>
            <person name="Antoniw J."/>
            <person name="Baker S.E."/>
            <person name="Bluhm B.H."/>
            <person name="Breakspear A."/>
            <person name="Brown D.W."/>
            <person name="Butchko R.A."/>
            <person name="Chapman S."/>
            <person name="Coulson R."/>
            <person name="Coutinho P.M."/>
            <person name="Danchin E.G."/>
            <person name="Diener A."/>
            <person name="Gale L.R."/>
            <person name="Gardiner D.M."/>
            <person name="Goff S."/>
            <person name="Hammond-Kosack K.E."/>
            <person name="Hilburn K."/>
            <person name="Hua-Van A."/>
            <person name="Jonkers W."/>
            <person name="Kazan K."/>
            <person name="Kodira C.D."/>
            <person name="Koehrsen M."/>
            <person name="Kumar L."/>
            <person name="Lee Y.H."/>
            <person name="Li L."/>
            <person name="Manners J.M."/>
            <person name="Miranda-Saavedra D."/>
            <person name="Mukherjee M."/>
            <person name="Park G."/>
            <person name="Park J."/>
            <person name="Park S.Y."/>
            <person name="Proctor R.H."/>
            <person name="Regev A."/>
            <person name="Ruiz-Roldan M.C."/>
            <person name="Sain D."/>
            <person name="Sakthikumar S."/>
            <person name="Sykes S."/>
            <person name="Schwartz D.C."/>
            <person name="Turgeon B.G."/>
            <person name="Wapinski I."/>
            <person name="Yoder O."/>
            <person name="Young S."/>
            <person name="Zeng Q."/>
            <person name="Zhou S."/>
            <person name="Galagan J."/>
            <person name="Cuomo C.A."/>
            <person name="Kistler H.C."/>
            <person name="Rep M."/>
        </authorList>
    </citation>
    <scope>NUCLEOTIDE SEQUENCE [LARGE SCALE GENOMIC DNA]</scope>
    <source>
        <strain evidence="1">4287</strain>
    </source>
</reference>
<dbReference type="Gene3D" id="3.40.50.720">
    <property type="entry name" value="NAD(P)-binding Rossmann-like Domain"/>
    <property type="match status" value="1"/>
</dbReference>
<accession>A0A0J9UWU8</accession>
<dbReference type="AlphaFoldDB" id="A0A0J9UWU8"/>
<dbReference type="Proteomes" id="UP000009097">
    <property type="component" value="Unassembled WGS sequence"/>
</dbReference>
<gene>
    <name evidence="1" type="ORF">FOXG_06060</name>
</gene>
<dbReference type="GeneID" id="28947987"/>
<dbReference type="RefSeq" id="XP_018241680.1">
    <property type="nucleotide sequence ID" value="XM_018384564.1"/>
</dbReference>
<dbReference type="OrthoDB" id="16464at2759"/>
<protein>
    <submittedName>
        <fullName evidence="1">Uncharacterized protein</fullName>
    </submittedName>
</protein>
<sequence length="301" mass="33754">MSSFPMPESNWAFSFSPTSHSHKPAFFCFPLDLDITSLGALSYLHYQQHSRPDELSFVILGTSSVEAAEIASLLEAELRQVHHRYKHCTVASPATCLAALKANSATHVFVIFDDVVGDIEDTVSDELCDEKTLGIAAESAIIKFCVNRGIHCTFSSHGNFYRHDGRNCFCDSGFKEEAELNIKLLANSLSTYVFHQCLARKHEKDAFVLRLRSPVWDHDTQSFLQNCERTLVRTNNKHNSWSVLHNLLPAAVFLAIHKVTGTFNFTNPGTATNYSVLALLRDELNLKMSLTMLQDLDLRDA</sequence>
<organism evidence="1 2">
    <name type="scientific">Fusarium oxysporum f. sp. lycopersici (strain 4287 / CBS 123668 / FGSC 9935 / NRRL 34936)</name>
    <name type="common">Fusarium vascular wilt of tomato</name>
    <dbReference type="NCBI Taxonomy" id="426428"/>
    <lineage>
        <taxon>Eukaryota</taxon>
        <taxon>Fungi</taxon>
        <taxon>Dikarya</taxon>
        <taxon>Ascomycota</taxon>
        <taxon>Pezizomycotina</taxon>
        <taxon>Sordariomycetes</taxon>
        <taxon>Hypocreomycetidae</taxon>
        <taxon>Hypocreales</taxon>
        <taxon>Nectriaceae</taxon>
        <taxon>Fusarium</taxon>
        <taxon>Fusarium oxysporum species complex</taxon>
    </lineage>
</organism>